<proteinExistence type="predicted"/>
<evidence type="ECO:0000313" key="2">
    <source>
        <dbReference type="EMBL" id="WMS87193.1"/>
    </source>
</evidence>
<dbReference type="GO" id="GO:0140625">
    <property type="term" value="F:opioid growth factor receptor activity"/>
    <property type="evidence" value="ECO:0007669"/>
    <property type="project" value="InterPro"/>
</dbReference>
<keyword evidence="2" id="KW-0675">Receptor</keyword>
<accession>A0AA51RTH3</accession>
<dbReference type="Pfam" id="PF04664">
    <property type="entry name" value="OGFr_N"/>
    <property type="match status" value="1"/>
</dbReference>
<dbReference type="PANTHER" id="PTHR14015:SF2">
    <property type="entry name" value="OPIOID GROWTH FACTOR RECEPTOR (OGFR) CONSERVED DOMAIN-CONTAINING PROTEIN"/>
    <property type="match status" value="1"/>
</dbReference>
<organism evidence="2 3">
    <name type="scientific">Pleionea litopenaei</name>
    <dbReference type="NCBI Taxonomy" id="3070815"/>
    <lineage>
        <taxon>Bacteria</taxon>
        <taxon>Pseudomonadati</taxon>
        <taxon>Pseudomonadota</taxon>
        <taxon>Gammaproteobacteria</taxon>
        <taxon>Oceanospirillales</taxon>
        <taxon>Pleioneaceae</taxon>
        <taxon>Pleionea</taxon>
    </lineage>
</organism>
<evidence type="ECO:0000259" key="1">
    <source>
        <dbReference type="Pfam" id="PF04664"/>
    </source>
</evidence>
<dbReference type="EMBL" id="CP133548">
    <property type="protein sequence ID" value="WMS87193.1"/>
    <property type="molecule type" value="Genomic_DNA"/>
</dbReference>
<keyword evidence="3" id="KW-1185">Reference proteome</keyword>
<dbReference type="InterPro" id="IPR039574">
    <property type="entry name" value="OGFr"/>
</dbReference>
<dbReference type="RefSeq" id="WP_309202332.1">
    <property type="nucleotide sequence ID" value="NZ_CP133548.1"/>
</dbReference>
<dbReference type="KEGG" id="plei:Q9312_18470"/>
<reference evidence="2 3" key="1">
    <citation type="submission" date="2023-08" db="EMBL/GenBank/DDBJ databases">
        <title>Pleionea litopenaei sp. nov., isolated from stomach of juvenile Litopenaeus vannamei.</title>
        <authorList>
            <person name="Rho A.M."/>
            <person name="Hwang C.Y."/>
        </authorList>
    </citation>
    <scope>NUCLEOTIDE SEQUENCE [LARGE SCALE GENOMIC DNA]</scope>
    <source>
        <strain evidence="2 3">HL-JVS1</strain>
    </source>
</reference>
<gene>
    <name evidence="2" type="ORF">Q9312_18470</name>
</gene>
<protein>
    <submittedName>
        <fullName evidence="2">Opioid growth factor receptor-related protein</fullName>
    </submittedName>
</protein>
<evidence type="ECO:0000313" key="3">
    <source>
        <dbReference type="Proteomes" id="UP001239782"/>
    </source>
</evidence>
<dbReference type="InterPro" id="IPR006757">
    <property type="entry name" value="OGF_rcpt"/>
</dbReference>
<dbReference type="AlphaFoldDB" id="A0AA51RTH3"/>
<dbReference type="PANTHER" id="PTHR14015">
    <property type="entry name" value="OPIOID GROWTH FACTOR RECEPTOR OGFR ZETA-TYPE OPIOID RECEPTOR"/>
    <property type="match status" value="1"/>
</dbReference>
<sequence length="191" mass="22147">MDQQPHHWIAFYQHQADDHRARSLIDIWTMTFDELERQHDFIQWLFPLPEPSPINPDAPLLTNEMVLQAMASEEVQQNLLRSFDTMAAFWGFCRDDDLQIKPSAHFTHQVSKWCCDHNHNQLRITRMLRCLTLCGQHGIAANTCQFLLNAIDQQGMSLSQVSAVPHWIDAISNEEPEELTLDDFELPDGSH</sequence>
<dbReference type="GO" id="GO:0016020">
    <property type="term" value="C:membrane"/>
    <property type="evidence" value="ECO:0007669"/>
    <property type="project" value="InterPro"/>
</dbReference>
<dbReference type="Proteomes" id="UP001239782">
    <property type="component" value="Chromosome"/>
</dbReference>
<feature type="domain" description="Opioid growth factor receptor (OGFr) conserved" evidence="1">
    <location>
        <begin position="14"/>
        <end position="174"/>
    </location>
</feature>
<name>A0AA51RTH3_9GAMM</name>